<organism evidence="2 3">
    <name type="scientific">Thermasporomyces composti</name>
    <dbReference type="NCBI Taxonomy" id="696763"/>
    <lineage>
        <taxon>Bacteria</taxon>
        <taxon>Bacillati</taxon>
        <taxon>Actinomycetota</taxon>
        <taxon>Actinomycetes</taxon>
        <taxon>Propionibacteriales</taxon>
        <taxon>Nocardioidaceae</taxon>
        <taxon>Thermasporomyces</taxon>
    </lineage>
</organism>
<evidence type="ECO:0000313" key="3">
    <source>
        <dbReference type="Proteomes" id="UP000256485"/>
    </source>
</evidence>
<comment type="caution">
    <text evidence="2">The sequence shown here is derived from an EMBL/GenBank/DDBJ whole genome shotgun (WGS) entry which is preliminary data.</text>
</comment>
<evidence type="ECO:0000313" key="2">
    <source>
        <dbReference type="EMBL" id="REF35176.1"/>
    </source>
</evidence>
<dbReference type="Proteomes" id="UP000256485">
    <property type="component" value="Unassembled WGS sequence"/>
</dbReference>
<dbReference type="EMBL" id="QTUC01000001">
    <property type="protein sequence ID" value="REF35176.1"/>
    <property type="molecule type" value="Genomic_DNA"/>
</dbReference>
<sequence length="60" mass="6731">MEALSSHFVGSATFELVDGDQLMELHQELADAASRLERVGTPPEGVPRHAHDWWFSQGQR</sequence>
<keyword evidence="3" id="KW-1185">Reference proteome</keyword>
<protein>
    <submittedName>
        <fullName evidence="2">Uncharacterized protein</fullName>
    </submittedName>
</protein>
<feature type="region of interest" description="Disordered" evidence="1">
    <location>
        <begin position="39"/>
        <end position="60"/>
    </location>
</feature>
<name>A0A3D9V197_THECX</name>
<dbReference type="AlphaFoldDB" id="A0A3D9V197"/>
<reference evidence="2 3" key="1">
    <citation type="submission" date="2018-08" db="EMBL/GenBank/DDBJ databases">
        <title>Sequencing the genomes of 1000 actinobacteria strains.</title>
        <authorList>
            <person name="Klenk H.-P."/>
        </authorList>
    </citation>
    <scope>NUCLEOTIDE SEQUENCE [LARGE SCALE GENOMIC DNA]</scope>
    <source>
        <strain evidence="2 3">DSM 22891</strain>
    </source>
</reference>
<proteinExistence type="predicted"/>
<accession>A0A3D9V197</accession>
<evidence type="ECO:0000256" key="1">
    <source>
        <dbReference type="SAM" id="MobiDB-lite"/>
    </source>
</evidence>
<gene>
    <name evidence="2" type="ORF">DFJ64_0548</name>
</gene>